<dbReference type="EMBL" id="JBJUIK010000013">
    <property type="protein sequence ID" value="KAL3507099.1"/>
    <property type="molecule type" value="Genomic_DNA"/>
</dbReference>
<keyword evidence="3" id="KW-1185">Reference proteome</keyword>
<evidence type="ECO:0000313" key="2">
    <source>
        <dbReference type="EMBL" id="KAL3507099.1"/>
    </source>
</evidence>
<organism evidence="2 3">
    <name type="scientific">Cinchona calisaya</name>
    <dbReference type="NCBI Taxonomy" id="153742"/>
    <lineage>
        <taxon>Eukaryota</taxon>
        <taxon>Viridiplantae</taxon>
        <taxon>Streptophyta</taxon>
        <taxon>Embryophyta</taxon>
        <taxon>Tracheophyta</taxon>
        <taxon>Spermatophyta</taxon>
        <taxon>Magnoliopsida</taxon>
        <taxon>eudicotyledons</taxon>
        <taxon>Gunneridae</taxon>
        <taxon>Pentapetalae</taxon>
        <taxon>asterids</taxon>
        <taxon>lamiids</taxon>
        <taxon>Gentianales</taxon>
        <taxon>Rubiaceae</taxon>
        <taxon>Cinchonoideae</taxon>
        <taxon>Cinchoneae</taxon>
        <taxon>Cinchona</taxon>
    </lineage>
</organism>
<dbReference type="AlphaFoldDB" id="A0ABD2YMC2"/>
<evidence type="ECO:0000313" key="3">
    <source>
        <dbReference type="Proteomes" id="UP001630127"/>
    </source>
</evidence>
<evidence type="ECO:0000256" key="1">
    <source>
        <dbReference type="SAM" id="MobiDB-lite"/>
    </source>
</evidence>
<protein>
    <submittedName>
        <fullName evidence="2">Uncharacterized protein</fullName>
    </submittedName>
</protein>
<comment type="caution">
    <text evidence="2">The sequence shown here is derived from an EMBL/GenBank/DDBJ whole genome shotgun (WGS) entry which is preliminary data.</text>
</comment>
<feature type="compositionally biased region" description="Basic and acidic residues" evidence="1">
    <location>
        <begin position="81"/>
        <end position="90"/>
    </location>
</feature>
<feature type="region of interest" description="Disordered" evidence="1">
    <location>
        <begin position="39"/>
        <end position="90"/>
    </location>
</feature>
<proteinExistence type="predicted"/>
<dbReference type="Proteomes" id="UP001630127">
    <property type="component" value="Unassembled WGS sequence"/>
</dbReference>
<accession>A0ABD2YMC2</accession>
<gene>
    <name evidence="2" type="ORF">ACH5RR_032481</name>
</gene>
<feature type="compositionally biased region" description="Basic and acidic residues" evidence="1">
    <location>
        <begin position="56"/>
        <end position="70"/>
    </location>
</feature>
<name>A0ABD2YMC2_9GENT</name>
<sequence length="144" mass="16698">MNAHDSYSFAGRRPLNCSSAMQWCWFRFDKGSGNCKKSFLGQRTNKNKGKASGTLNKDDPSSDEVNEKNASKFQGDEEELDKSRFDDESSKHRPVYLDFNLEVDFQLKVRKKLWNVDAFRVVFVEWHVREDTSLGAMKEEFLKG</sequence>
<reference evidence="2 3" key="1">
    <citation type="submission" date="2024-11" db="EMBL/GenBank/DDBJ databases">
        <title>A near-complete genome assembly of Cinchona calisaya.</title>
        <authorList>
            <person name="Lian D.C."/>
            <person name="Zhao X.W."/>
            <person name="Wei L."/>
        </authorList>
    </citation>
    <scope>NUCLEOTIDE SEQUENCE [LARGE SCALE GENOMIC DNA]</scope>
    <source>
        <tissue evidence="2">Nenye</tissue>
    </source>
</reference>